<reference evidence="10" key="1">
    <citation type="journal article" date="2019" name="Int. J. Syst. Evol. Microbiol.">
        <title>The Global Catalogue of Microorganisms (GCM) 10K type strain sequencing project: providing services to taxonomists for standard genome sequencing and annotation.</title>
        <authorList>
            <consortium name="The Broad Institute Genomics Platform"/>
            <consortium name="The Broad Institute Genome Sequencing Center for Infectious Disease"/>
            <person name="Wu L."/>
            <person name="Ma J."/>
        </authorList>
    </citation>
    <scope>NUCLEOTIDE SEQUENCE [LARGE SCALE GENOMIC DNA]</scope>
    <source>
        <strain evidence="10">CGMCC 1.12931</strain>
    </source>
</reference>
<dbReference type="InterPro" id="IPR036250">
    <property type="entry name" value="AcylCo_DH-like_C"/>
</dbReference>
<dbReference type="Pfam" id="PF02770">
    <property type="entry name" value="Acyl-CoA_dh_M"/>
    <property type="match status" value="1"/>
</dbReference>
<feature type="domain" description="Acyl-CoA oxidase/dehydrogenase middle" evidence="7">
    <location>
        <begin position="122"/>
        <end position="217"/>
    </location>
</feature>
<protein>
    <submittedName>
        <fullName evidence="9">Acyl-CoA dehydrogenase</fullName>
    </submittedName>
</protein>
<proteinExistence type="inferred from homology"/>
<comment type="cofactor">
    <cofactor evidence="1 5">
        <name>FAD</name>
        <dbReference type="ChEBI" id="CHEBI:57692"/>
    </cofactor>
</comment>
<dbReference type="SUPFAM" id="SSF47203">
    <property type="entry name" value="Acyl-CoA dehydrogenase C-terminal domain-like"/>
    <property type="match status" value="1"/>
</dbReference>
<evidence type="ECO:0000313" key="9">
    <source>
        <dbReference type="EMBL" id="GGE37818.1"/>
    </source>
</evidence>
<dbReference type="Gene3D" id="1.10.540.10">
    <property type="entry name" value="Acyl-CoA dehydrogenase/oxidase, N-terminal domain"/>
    <property type="match status" value="1"/>
</dbReference>
<evidence type="ECO:0000313" key="10">
    <source>
        <dbReference type="Proteomes" id="UP000599179"/>
    </source>
</evidence>
<dbReference type="InterPro" id="IPR046373">
    <property type="entry name" value="Acyl-CoA_Oxase/DH_mid-dom_sf"/>
</dbReference>
<comment type="similarity">
    <text evidence="2 5">Belongs to the acyl-CoA dehydrogenase family.</text>
</comment>
<gene>
    <name evidence="9" type="ORF">GCM10010832_17620</name>
</gene>
<feature type="domain" description="Acyl-CoA dehydrogenase/oxidase N-terminal" evidence="8">
    <location>
        <begin position="6"/>
        <end position="118"/>
    </location>
</feature>
<evidence type="ECO:0000259" key="7">
    <source>
        <dbReference type="Pfam" id="PF02770"/>
    </source>
</evidence>
<dbReference type="Pfam" id="PF02771">
    <property type="entry name" value="Acyl-CoA_dh_N"/>
    <property type="match status" value="1"/>
</dbReference>
<organism evidence="9 10">
    <name type="scientific">Psychroflexus planctonicus</name>
    <dbReference type="NCBI Taxonomy" id="1526575"/>
    <lineage>
        <taxon>Bacteria</taxon>
        <taxon>Pseudomonadati</taxon>
        <taxon>Bacteroidota</taxon>
        <taxon>Flavobacteriia</taxon>
        <taxon>Flavobacteriales</taxon>
        <taxon>Flavobacteriaceae</taxon>
        <taxon>Psychroflexus</taxon>
    </lineage>
</organism>
<keyword evidence="10" id="KW-1185">Reference proteome</keyword>
<evidence type="ECO:0000256" key="5">
    <source>
        <dbReference type="RuleBase" id="RU362125"/>
    </source>
</evidence>
<dbReference type="RefSeq" id="WP_188458743.1">
    <property type="nucleotide sequence ID" value="NZ_BMGM01000007.1"/>
</dbReference>
<dbReference type="Gene3D" id="1.20.140.10">
    <property type="entry name" value="Butyryl-CoA Dehydrogenase, subunit A, domain 3"/>
    <property type="match status" value="1"/>
</dbReference>
<dbReference type="InterPro" id="IPR009100">
    <property type="entry name" value="AcylCoA_DH/oxidase_NM_dom_sf"/>
</dbReference>
<evidence type="ECO:0000256" key="4">
    <source>
        <dbReference type="ARBA" id="ARBA00022827"/>
    </source>
</evidence>
<evidence type="ECO:0000256" key="2">
    <source>
        <dbReference type="ARBA" id="ARBA00009347"/>
    </source>
</evidence>
<dbReference type="InterPro" id="IPR006089">
    <property type="entry name" value="Acyl-CoA_DH_CS"/>
</dbReference>
<keyword evidence="5" id="KW-0560">Oxidoreductase</keyword>
<dbReference type="Pfam" id="PF00441">
    <property type="entry name" value="Acyl-CoA_dh_1"/>
    <property type="match status" value="1"/>
</dbReference>
<dbReference type="InterPro" id="IPR006091">
    <property type="entry name" value="Acyl-CoA_Oxase/DH_mid-dom"/>
</dbReference>
<accession>A0ABQ1SIA7</accession>
<dbReference type="InterPro" id="IPR013786">
    <property type="entry name" value="AcylCoA_DH/ox_N"/>
</dbReference>
<comment type="caution">
    <text evidence="9">The sequence shown here is derived from an EMBL/GenBank/DDBJ whole genome shotgun (WGS) entry which is preliminary data.</text>
</comment>
<dbReference type="PANTHER" id="PTHR43884">
    <property type="entry name" value="ACYL-COA DEHYDROGENASE"/>
    <property type="match status" value="1"/>
</dbReference>
<dbReference type="Gene3D" id="2.40.110.10">
    <property type="entry name" value="Butyryl-CoA Dehydrogenase, subunit A, domain 2"/>
    <property type="match status" value="1"/>
</dbReference>
<dbReference type="SUPFAM" id="SSF56645">
    <property type="entry name" value="Acyl-CoA dehydrogenase NM domain-like"/>
    <property type="match status" value="1"/>
</dbReference>
<dbReference type="InterPro" id="IPR037069">
    <property type="entry name" value="AcylCoA_DH/ox_N_sf"/>
</dbReference>
<evidence type="ECO:0000259" key="8">
    <source>
        <dbReference type="Pfam" id="PF02771"/>
    </source>
</evidence>
<dbReference type="Proteomes" id="UP000599179">
    <property type="component" value="Unassembled WGS sequence"/>
</dbReference>
<dbReference type="PROSITE" id="PS00073">
    <property type="entry name" value="ACYL_COA_DH_2"/>
    <property type="match status" value="1"/>
</dbReference>
<dbReference type="InterPro" id="IPR009075">
    <property type="entry name" value="AcylCo_DH/oxidase_C"/>
</dbReference>
<dbReference type="PIRSF" id="PIRSF016578">
    <property type="entry name" value="HsaA"/>
    <property type="match status" value="1"/>
</dbReference>
<name>A0ABQ1SIA7_9FLAO</name>
<dbReference type="PANTHER" id="PTHR43884:SF12">
    <property type="entry name" value="ISOVALERYL-COA DEHYDROGENASE, MITOCHONDRIAL-RELATED"/>
    <property type="match status" value="1"/>
</dbReference>
<keyword evidence="4 5" id="KW-0274">FAD</keyword>
<sequence>MDFKLTEEHEMIRQAAKDFAKNELLPGVVERDNKQEFPTEQIKKLGELGFMGMMANPEYGGGGMDTVSYVLAMEELSKIDASASVVVSVNNSLVCWGLDTYGNHEQKEKYLTKLTSGEAIGAFCLSEPEAGSDATSQKTTAIDHGDHYILNGTKNWITNGNSADYHLVIAQTDREKKHRGINAFIVEKGWEGFEIGPKEDKMGIRGSDTHSLIFNDVKVPKENRIGEDGFGFKFAMKTLSGGRIGIAAQALGIAAGAYELALEYSKTRKAFGTEIKNHQAIAFKLADMHTQIEAARLLVMKAAVDKDNGDNYDLSGAMAKLYASQVAMDVTTEAVQVHGGNGYVKEYHVERLMRDAKITQIYEGTSEIQKIVISRTILQD</sequence>
<dbReference type="PROSITE" id="PS00072">
    <property type="entry name" value="ACYL_COA_DH_1"/>
    <property type="match status" value="1"/>
</dbReference>
<dbReference type="EMBL" id="BMGM01000007">
    <property type="protein sequence ID" value="GGE37818.1"/>
    <property type="molecule type" value="Genomic_DNA"/>
</dbReference>
<evidence type="ECO:0000256" key="1">
    <source>
        <dbReference type="ARBA" id="ARBA00001974"/>
    </source>
</evidence>
<evidence type="ECO:0000256" key="3">
    <source>
        <dbReference type="ARBA" id="ARBA00022630"/>
    </source>
</evidence>
<feature type="domain" description="Acyl-CoA dehydrogenase/oxidase C-terminal" evidence="6">
    <location>
        <begin position="231"/>
        <end position="377"/>
    </location>
</feature>
<keyword evidence="3 5" id="KW-0285">Flavoprotein</keyword>
<evidence type="ECO:0000259" key="6">
    <source>
        <dbReference type="Pfam" id="PF00441"/>
    </source>
</evidence>